<keyword evidence="3" id="KW-1185">Reference proteome</keyword>
<protein>
    <submittedName>
        <fullName evidence="2">Kinase-like domain-containing protein</fullName>
    </submittedName>
</protein>
<dbReference type="AlphaFoldDB" id="A0A5C3LPL9"/>
<dbReference type="Gene3D" id="3.30.200.20">
    <property type="entry name" value="Phosphorylase Kinase, domain 1"/>
    <property type="match status" value="1"/>
</dbReference>
<dbReference type="GO" id="GO:0016301">
    <property type="term" value="F:kinase activity"/>
    <property type="evidence" value="ECO:0007669"/>
    <property type="project" value="UniProtKB-KW"/>
</dbReference>
<dbReference type="Proteomes" id="UP000308652">
    <property type="component" value="Unassembled WGS sequence"/>
</dbReference>
<dbReference type="SUPFAM" id="SSF56112">
    <property type="entry name" value="Protein kinase-like (PK-like)"/>
    <property type="match status" value="1"/>
</dbReference>
<feature type="domain" description="Aminoglycoside phosphotransferase" evidence="1">
    <location>
        <begin position="100"/>
        <end position="280"/>
    </location>
</feature>
<proteinExistence type="predicted"/>
<dbReference type="Gene3D" id="3.90.1200.10">
    <property type="match status" value="1"/>
</dbReference>
<evidence type="ECO:0000259" key="1">
    <source>
        <dbReference type="Pfam" id="PF01636"/>
    </source>
</evidence>
<dbReference type="Pfam" id="PF01636">
    <property type="entry name" value="APH"/>
    <property type="match status" value="1"/>
</dbReference>
<accession>A0A5C3LPL9</accession>
<dbReference type="InterPro" id="IPR011009">
    <property type="entry name" value="Kinase-like_dom_sf"/>
</dbReference>
<sequence>MFDFKSYIPSVLPSLSTSDAATRLEIQTLTGGFTNFTVRATFDPPITFQNYVLPSAVLKYAAPYVAADPSQPLSIKRQQIEATALGMFNGEFGSEDTSMMKGVVDLLEGFKGRLKVPKLIFHDKQKNVLWMEDLGKTRSLSTYLCESEGSNVDTLNEIAANLGQFFAELYVSTRNPPQELIARVSNPAYMTETYGYLAGLTRKALVSAGLPDADVLAERVRGALLDVEDDIDGDDRCLGMADMWPESMLIDDEDRCGLVDWEYFGVSSASAELGMFLAHLHILFLSSTSTSRTRAMTESFIYRFFDEYLKRSSPPSARFKRRALLAYGRELVNGLEFYAPKLDEISKARVLRAGVRSLRAAGSRDSDLNLDVLEDVHVAGLDLEDSGCIDEETQRVKTARLWFASMGL</sequence>
<keyword evidence="2" id="KW-0418">Kinase</keyword>
<dbReference type="EMBL" id="ML213625">
    <property type="protein sequence ID" value="TFK35014.1"/>
    <property type="molecule type" value="Genomic_DNA"/>
</dbReference>
<dbReference type="InterPro" id="IPR002575">
    <property type="entry name" value="Aminoglycoside_PTrfase"/>
</dbReference>
<dbReference type="OrthoDB" id="25129at2759"/>
<gene>
    <name evidence="2" type="ORF">BDQ12DRAFT_714871</name>
</gene>
<name>A0A5C3LPL9_9AGAR</name>
<keyword evidence="2" id="KW-0808">Transferase</keyword>
<evidence type="ECO:0000313" key="2">
    <source>
        <dbReference type="EMBL" id="TFK35014.1"/>
    </source>
</evidence>
<reference evidence="2 3" key="1">
    <citation type="journal article" date="2019" name="Nat. Ecol. Evol.">
        <title>Megaphylogeny resolves global patterns of mushroom evolution.</title>
        <authorList>
            <person name="Varga T."/>
            <person name="Krizsan K."/>
            <person name="Foldi C."/>
            <person name="Dima B."/>
            <person name="Sanchez-Garcia M."/>
            <person name="Sanchez-Ramirez S."/>
            <person name="Szollosi G.J."/>
            <person name="Szarkandi J.G."/>
            <person name="Papp V."/>
            <person name="Albert L."/>
            <person name="Andreopoulos W."/>
            <person name="Angelini C."/>
            <person name="Antonin V."/>
            <person name="Barry K.W."/>
            <person name="Bougher N.L."/>
            <person name="Buchanan P."/>
            <person name="Buyck B."/>
            <person name="Bense V."/>
            <person name="Catcheside P."/>
            <person name="Chovatia M."/>
            <person name="Cooper J."/>
            <person name="Damon W."/>
            <person name="Desjardin D."/>
            <person name="Finy P."/>
            <person name="Geml J."/>
            <person name="Haridas S."/>
            <person name="Hughes K."/>
            <person name="Justo A."/>
            <person name="Karasinski D."/>
            <person name="Kautmanova I."/>
            <person name="Kiss B."/>
            <person name="Kocsube S."/>
            <person name="Kotiranta H."/>
            <person name="LaButti K.M."/>
            <person name="Lechner B.E."/>
            <person name="Liimatainen K."/>
            <person name="Lipzen A."/>
            <person name="Lukacs Z."/>
            <person name="Mihaltcheva S."/>
            <person name="Morgado L.N."/>
            <person name="Niskanen T."/>
            <person name="Noordeloos M.E."/>
            <person name="Ohm R.A."/>
            <person name="Ortiz-Santana B."/>
            <person name="Ovrebo C."/>
            <person name="Racz N."/>
            <person name="Riley R."/>
            <person name="Savchenko A."/>
            <person name="Shiryaev A."/>
            <person name="Soop K."/>
            <person name="Spirin V."/>
            <person name="Szebenyi C."/>
            <person name="Tomsovsky M."/>
            <person name="Tulloss R.E."/>
            <person name="Uehling J."/>
            <person name="Grigoriev I.V."/>
            <person name="Vagvolgyi C."/>
            <person name="Papp T."/>
            <person name="Martin F.M."/>
            <person name="Miettinen O."/>
            <person name="Hibbett D.S."/>
            <person name="Nagy L.G."/>
        </authorList>
    </citation>
    <scope>NUCLEOTIDE SEQUENCE [LARGE SCALE GENOMIC DNA]</scope>
    <source>
        <strain evidence="2 3">CBS 166.37</strain>
    </source>
</reference>
<evidence type="ECO:0000313" key="3">
    <source>
        <dbReference type="Proteomes" id="UP000308652"/>
    </source>
</evidence>
<organism evidence="2 3">
    <name type="scientific">Crucibulum laeve</name>
    <dbReference type="NCBI Taxonomy" id="68775"/>
    <lineage>
        <taxon>Eukaryota</taxon>
        <taxon>Fungi</taxon>
        <taxon>Dikarya</taxon>
        <taxon>Basidiomycota</taxon>
        <taxon>Agaricomycotina</taxon>
        <taxon>Agaricomycetes</taxon>
        <taxon>Agaricomycetidae</taxon>
        <taxon>Agaricales</taxon>
        <taxon>Agaricineae</taxon>
        <taxon>Nidulariaceae</taxon>
        <taxon>Crucibulum</taxon>
    </lineage>
</organism>